<dbReference type="Gene3D" id="1.10.1660.10">
    <property type="match status" value="1"/>
</dbReference>
<sequence>MTYALVRVTSADPRRFDLEAFCRVGQVHPDLVFRLVALGLLDPERGAAGELWFRPADLFALARIRRLRAGLGVNYAALGVVIDLLDRIADLERALHKTPSRRTGDRPWT</sequence>
<evidence type="ECO:0008006" key="3">
    <source>
        <dbReference type="Google" id="ProtNLM"/>
    </source>
</evidence>
<evidence type="ECO:0000313" key="1">
    <source>
        <dbReference type="EMBL" id="GLH99822.1"/>
    </source>
</evidence>
<keyword evidence="2" id="KW-1185">Reference proteome</keyword>
<dbReference type="Pfam" id="PF13591">
    <property type="entry name" value="MerR_2"/>
    <property type="match status" value="1"/>
</dbReference>
<evidence type="ECO:0000313" key="2">
    <source>
        <dbReference type="Proteomes" id="UP001144280"/>
    </source>
</evidence>
<dbReference type="Proteomes" id="UP001144280">
    <property type="component" value="Unassembled WGS sequence"/>
</dbReference>
<gene>
    <name evidence="1" type="ORF">Pa4123_50990</name>
</gene>
<dbReference type="RefSeq" id="WP_281899747.1">
    <property type="nucleotide sequence ID" value="NZ_BSDI01000028.1"/>
</dbReference>
<name>A0ABQ5R0W0_9ACTN</name>
<protein>
    <recommendedName>
        <fullName evidence="3">MerR family transcriptional regulator</fullName>
    </recommendedName>
</protein>
<proteinExistence type="predicted"/>
<comment type="caution">
    <text evidence="1">The sequence shown here is derived from an EMBL/GenBank/DDBJ whole genome shotgun (WGS) entry which is preliminary data.</text>
</comment>
<reference evidence="1" key="1">
    <citation type="submission" date="2022-12" db="EMBL/GenBank/DDBJ databases">
        <title>New Phytohabitans aurantiacus sp. RD004123 nov., an actinomycete isolated from soil.</title>
        <authorList>
            <person name="Triningsih D.W."/>
            <person name="Harunari E."/>
            <person name="Igarashi Y."/>
        </authorList>
    </citation>
    <scope>NUCLEOTIDE SEQUENCE</scope>
    <source>
        <strain evidence="1">RD004123</strain>
    </source>
</reference>
<dbReference type="EMBL" id="BSDI01000028">
    <property type="protein sequence ID" value="GLH99822.1"/>
    <property type="molecule type" value="Genomic_DNA"/>
</dbReference>
<organism evidence="1 2">
    <name type="scientific">Phytohabitans aurantiacus</name>
    <dbReference type="NCBI Taxonomy" id="3016789"/>
    <lineage>
        <taxon>Bacteria</taxon>
        <taxon>Bacillati</taxon>
        <taxon>Actinomycetota</taxon>
        <taxon>Actinomycetes</taxon>
        <taxon>Micromonosporales</taxon>
        <taxon>Micromonosporaceae</taxon>
    </lineage>
</organism>
<accession>A0ABQ5R0W0</accession>